<dbReference type="Pfam" id="PF00698">
    <property type="entry name" value="Acyl_transf_1"/>
    <property type="match status" value="1"/>
</dbReference>
<dbReference type="InterPro" id="IPR049551">
    <property type="entry name" value="PKS_DH_C"/>
</dbReference>
<dbReference type="SUPFAM" id="SSF47336">
    <property type="entry name" value="ACP-like"/>
    <property type="match status" value="1"/>
</dbReference>
<keyword evidence="5" id="KW-0511">Multifunctional enzyme</keyword>
<evidence type="ECO:0000256" key="1">
    <source>
        <dbReference type="ARBA" id="ARBA00022450"/>
    </source>
</evidence>
<dbReference type="InterPro" id="IPR036291">
    <property type="entry name" value="NAD(P)-bd_dom_sf"/>
</dbReference>
<dbReference type="GO" id="GO:0004315">
    <property type="term" value="F:3-oxoacyl-[acyl-carrier-protein] synthase activity"/>
    <property type="evidence" value="ECO:0007669"/>
    <property type="project" value="InterPro"/>
</dbReference>
<dbReference type="PROSITE" id="PS00606">
    <property type="entry name" value="KS3_1"/>
    <property type="match status" value="1"/>
</dbReference>
<dbReference type="SMART" id="SM00827">
    <property type="entry name" value="PKS_AT"/>
    <property type="match status" value="1"/>
</dbReference>
<dbReference type="Proteomes" id="UP000214365">
    <property type="component" value="Unassembled WGS sequence"/>
</dbReference>
<feature type="region of interest" description="C-terminal hotdog fold" evidence="6">
    <location>
        <begin position="1088"/>
        <end position="1234"/>
    </location>
</feature>
<dbReference type="InterPro" id="IPR020807">
    <property type="entry name" value="PKS_DH"/>
</dbReference>
<feature type="region of interest" description="N-terminal hotdog fold" evidence="6">
    <location>
        <begin position="941"/>
        <end position="1073"/>
    </location>
</feature>
<dbReference type="GeneID" id="31006645"/>
<evidence type="ECO:0000256" key="4">
    <source>
        <dbReference type="ARBA" id="ARBA00022679"/>
    </source>
</evidence>
<dbReference type="SUPFAM" id="SSF53901">
    <property type="entry name" value="Thiolase-like"/>
    <property type="match status" value="1"/>
</dbReference>
<dbReference type="SUPFAM" id="SSF53335">
    <property type="entry name" value="S-adenosyl-L-methionine-dependent methyltransferases"/>
    <property type="match status" value="1"/>
</dbReference>
<dbReference type="Pfam" id="PF14765">
    <property type="entry name" value="PS-DH"/>
    <property type="match status" value="1"/>
</dbReference>
<dbReference type="Pfam" id="PF02801">
    <property type="entry name" value="Ketoacyl-synt_C"/>
    <property type="match status" value="1"/>
</dbReference>
<feature type="domain" description="PKS/mFAS DH" evidence="9">
    <location>
        <begin position="941"/>
        <end position="1234"/>
    </location>
</feature>
<dbReference type="Pfam" id="PF00109">
    <property type="entry name" value="ketoacyl-synt"/>
    <property type="match status" value="1"/>
</dbReference>
<comment type="caution">
    <text evidence="10">The sequence shown here is derived from an EMBL/GenBank/DDBJ whole genome shotgun (WGS) entry which is preliminary data.</text>
</comment>
<dbReference type="InterPro" id="IPR057326">
    <property type="entry name" value="KR_dom"/>
</dbReference>
<dbReference type="Gene3D" id="3.10.129.110">
    <property type="entry name" value="Polyketide synthase dehydratase"/>
    <property type="match status" value="1"/>
</dbReference>
<dbReference type="InterPro" id="IPR032821">
    <property type="entry name" value="PKS_assoc"/>
</dbReference>
<dbReference type="Gene3D" id="3.40.366.10">
    <property type="entry name" value="Malonyl-Coenzyme A Acyl Carrier Protein, domain 2"/>
    <property type="match status" value="1"/>
</dbReference>
<dbReference type="InterPro" id="IPR049900">
    <property type="entry name" value="PKS_mFAS_DH"/>
</dbReference>
<evidence type="ECO:0000256" key="6">
    <source>
        <dbReference type="PROSITE-ProRule" id="PRU01363"/>
    </source>
</evidence>
<dbReference type="InterPro" id="IPR014031">
    <property type="entry name" value="Ketoacyl_synth_C"/>
</dbReference>
<dbReference type="STRING" id="1441469.A0A225ASV0"/>
<feature type="domain" description="Carrier" evidence="7">
    <location>
        <begin position="2396"/>
        <end position="2475"/>
    </location>
</feature>
<dbReference type="SUPFAM" id="SSF51735">
    <property type="entry name" value="NAD(P)-binding Rossmann-fold domains"/>
    <property type="match status" value="1"/>
</dbReference>
<dbReference type="PROSITE" id="PS50075">
    <property type="entry name" value="CARRIER"/>
    <property type="match status" value="1"/>
</dbReference>
<dbReference type="InterPro" id="IPR009081">
    <property type="entry name" value="PP-bd_ACP"/>
</dbReference>
<dbReference type="Pfam" id="PF08659">
    <property type="entry name" value="KR"/>
    <property type="match status" value="1"/>
</dbReference>
<sequence>MTAIIGFGCRFAGSSTSPSRLWELLQHPRDIASTVPPDRFNADAFYHPDSAHIGTTNTREAYFIDGDVRAFDAAFFNISPNEARAMDPQHRLLLETVYDSLDAAGLRINSLAGSDTAIFCGSMSEDYSAIINLDPDTMPQYKALGTGNSMMANRISYFFDWNGPSVVVDTACSSSLVALQMAADALQKGQCSLAVAAASNLILSPHTFVAASTLQMLSPTGRCHMWDSQADGFARGEGIASIVLKRLPDAIRDGDPIECVVRSIGINSDGRGKGLSIPNSLAQEKLILSTYLSAGLDPSRPEDRCQFFEAHGTGTQAGDAEEASAIYNAFFQNSSSTVEEDPENFIYVGSIKTIIGHTEATAGLASVIKSSLCLQHGLIVPNLHFHQINTNISSYLSRLRVPTKTLPWPKLALGVPRRISVNSFGLGGTNAHVILESFDSNQHSDNVCSPILQHVPLPALPFIFSARSEQSLVAVLKQYHQYIQQNRHVSLVDLAATLFMCKSKLKHRAIISAFSTEDLLNKISARLDSPETDLVDLTIQPGPRKPRCAVGIFTGQGAQWPQMGLNLLSSIPDAYIVLQKLQDSLNQLPLQYRPTFSMIDELSAPESSSRVHEAAISLSIRTALQIIQVDILRAVGISLDVVIGHSSGEIPAAYAAGILTSSDAIRIAYLRGHIISKHQSVGGMVAVDLSWDQANAICSDPAFLGKINIGAYNSPSNVTLSGDSDAIDELNWLLQSLNQNPRVLRVDTAYHSHHMLLSAEPYLRALEECNIHINHSSSIAWYSSVFGGDKIDVSLQSIFLKGEYWMENMLRPVMFCQAVASAFKANPHIDVVLEVGPNPTLKIPSVEIISSVLQSDVQIPYIGLAERNESSTQSFARAIGLYAALSDTEAIDIKSYIALFKEQIQPNFLKGLPLYPFDHTQSYSVESRMVNAYLHRNLPPNSLLGNLTSDSHRGEWRWRNHINTEDLAWLEGHRVQSNIVFPAAGYISMVVEAIEIIYGRDRSLHSIEIDDFAIDRAIIVPVDRVKGVETLFRIAAQDSTDHVVHGNFSCVASFGGILKPCVSGRVIIEFGELRPDLLPRKDDGEDEMRPVNTEEFYDYQNDFGLEYSGPFRSITYLERKKDVACGFVSNCVDEQLHIHPATLDAALHSLLAAASSPGDGQQHTLNIPVGISRITLNPTLWGPIREEKFIFQAFITELGPTKLRGDVHLFDTQGQGLLSVEDIILHPIVETTPTDNDMIFSTIVWGPLKPTSCLLDRSQARLNIDWEILESRALSYIRDINTKLDQHLEFQGSQVHTLMKGILMQNCELPCVCFDGKLDDTANSPHTEHTNSDTRVELEIIDEIGNNLLSHVLNDDDAIQQKSQSHTMVRSLYCKSEYFISLIDELAGLVKQIVFRFPSLRILELGAGSECFAGHVIKKINGSYYSYTYTALSDAFFHDVQSTLREEKGRVFYKVLDVESDLVDQDYGHYFYDLVIDTRGSFQKAKNRKQALKGIRNLLKPGGYFVGLQVSKLDSIWALLMSCACGEFSLSSAQHGEDHFDDAVMGSDEWERAAIDAGFDTFGSTESSHGRNSGPMHTILWRASDEHLRLLENSLSSGRIEDNDLIVVGGTTTQIYPVVLSLIQKLRPYFLRIIHAADIESLKIQNGVTANFILLIDVEEPIFQSFTNDKLVRFQQIMTVARTLLWVAPNHDSENPYLGMSKGFFRSLVFEYPLSRIQYLQIQRLEYVTTSSIFDILMRLVRTNIQNEYKLPQGVDNHELELMLDSKGVIMIPRLQRSNPPNQRYLASRYVLDDSQVSLRDSIVDVIVSNTVRDNVPQFQLLHTNHWQTKYEATQSSNYIEADYSTLQALPVDGGGFLHLMIGQDAEKNTVAAFCSQHASLVGSKELWSQKKLEFDFSTISKPMFIEVVAQALLAFNIISKTNPGMTILVHEPKIVGTEFQRILSIIGEEKGIHVYFSVSEQVEAENTAHTIFIHAKSSLRQLSKQLPTDIALIIQLSDRHSTLLSRIKSLLPLEVIHLKSTDICRSTSALSNDMNMPLLERLLNSAIEFAKSYRSTSKSTDITNIQYLPNMSFSDLSKLEILDWTDAAAVPVRTRQASSLIRLSAHKTYLLVGMTGDLGKSLAEWMICRGARNIVLASRSPKRSSRWTRKMTALGARVVFMQMDVSDRESVLCVHNILEQLLPPVGGVVNGAMILRDNLFSNLTLESMQDVWRPKVQGSIILSDLYRDPDLEFFILIGSMAGPVGNPSQTAYGAAAEFMASLIRQRREIFNLPGSVIHPGAIIGLGYLGHTGQQVKRALINRWGPSHLSERDFHELFAEGILAGKIDSACSPEVIAGLRRIHPKYYPDALCYAVPKMWPFIVYSAESTAIEDTMSSNSTLTSVKAQLQHASSQDRILGTITRSIINKLLRKLGLNAEKHQLSGRTYLTELGADSLVALDLRRWFHKELGVDISILEILSGVSIGDLVQSAASKLATG</sequence>
<dbReference type="InterPro" id="IPR016039">
    <property type="entry name" value="Thiolase-like"/>
</dbReference>
<dbReference type="RefSeq" id="XP_020117616.1">
    <property type="nucleotide sequence ID" value="XM_020261880.1"/>
</dbReference>
<dbReference type="Pfam" id="PF21089">
    <property type="entry name" value="PKS_DH_N"/>
    <property type="match status" value="1"/>
</dbReference>
<dbReference type="Gene3D" id="3.40.50.720">
    <property type="entry name" value="NAD(P)-binding Rossmann-like Domain"/>
    <property type="match status" value="1"/>
</dbReference>
<dbReference type="GO" id="GO:0031177">
    <property type="term" value="F:phosphopantetheine binding"/>
    <property type="evidence" value="ECO:0007669"/>
    <property type="project" value="InterPro"/>
</dbReference>
<dbReference type="EMBL" id="LFMY01000011">
    <property type="protein sequence ID" value="OKL57495.1"/>
    <property type="molecule type" value="Genomic_DNA"/>
</dbReference>
<dbReference type="OrthoDB" id="329835at2759"/>
<dbReference type="InterPro" id="IPR050091">
    <property type="entry name" value="PKS_NRPS_Biosynth_Enz"/>
</dbReference>
<dbReference type="InterPro" id="IPR020806">
    <property type="entry name" value="PKS_PP-bd"/>
</dbReference>
<dbReference type="GO" id="GO:0032259">
    <property type="term" value="P:methylation"/>
    <property type="evidence" value="ECO:0007669"/>
    <property type="project" value="UniProtKB-KW"/>
</dbReference>
<keyword evidence="11" id="KW-1185">Reference proteome</keyword>
<dbReference type="SMART" id="SM00825">
    <property type="entry name" value="PKS_KS"/>
    <property type="match status" value="1"/>
</dbReference>
<dbReference type="Gene3D" id="3.40.50.150">
    <property type="entry name" value="Vaccinia Virus protein VP39"/>
    <property type="match status" value="1"/>
</dbReference>
<dbReference type="InterPro" id="IPR001227">
    <property type="entry name" value="Ac_transferase_dom_sf"/>
</dbReference>
<feature type="domain" description="Ketosynthase family 3 (KS3)" evidence="8">
    <location>
        <begin position="1"/>
        <end position="437"/>
    </location>
</feature>
<dbReference type="CDD" id="cd00833">
    <property type="entry name" value="PKS"/>
    <property type="match status" value="1"/>
</dbReference>
<dbReference type="InterPro" id="IPR020841">
    <property type="entry name" value="PKS_Beta-ketoAc_synthase_dom"/>
</dbReference>
<dbReference type="PANTHER" id="PTHR43775:SF48">
    <property type="entry name" value="HIGHLY REDUCING POLYKETIDE SYNTHASE SDGA"/>
    <property type="match status" value="1"/>
</dbReference>
<evidence type="ECO:0000259" key="9">
    <source>
        <dbReference type="PROSITE" id="PS52019"/>
    </source>
</evidence>
<dbReference type="Gene3D" id="3.40.47.10">
    <property type="match status" value="1"/>
</dbReference>
<dbReference type="InterPro" id="IPR029063">
    <property type="entry name" value="SAM-dependent_MTases_sf"/>
</dbReference>
<keyword evidence="4" id="KW-0808">Transferase</keyword>
<proteinExistence type="predicted"/>
<dbReference type="CDD" id="cd02440">
    <property type="entry name" value="AdoMet_MTases"/>
    <property type="match status" value="1"/>
</dbReference>
<dbReference type="GO" id="GO:0008168">
    <property type="term" value="F:methyltransferase activity"/>
    <property type="evidence" value="ECO:0007669"/>
    <property type="project" value="UniProtKB-KW"/>
</dbReference>
<dbReference type="InterPro" id="IPR016036">
    <property type="entry name" value="Malonyl_transacylase_ACP-bd"/>
</dbReference>
<reference evidence="10 11" key="1">
    <citation type="submission" date="2015-06" db="EMBL/GenBank/DDBJ databases">
        <title>Talaromyces atroroseus IBT 11181 draft genome.</title>
        <authorList>
            <person name="Rasmussen K.B."/>
            <person name="Rasmussen S."/>
            <person name="Petersen B."/>
            <person name="Sicheritz-Ponten T."/>
            <person name="Mortensen U.H."/>
            <person name="Thrane U."/>
        </authorList>
    </citation>
    <scope>NUCLEOTIDE SEQUENCE [LARGE SCALE GENOMIC DNA]</scope>
    <source>
        <strain evidence="10 11">IBT 11181</strain>
    </source>
</reference>
<feature type="active site" description="Proton acceptor; for dehydratase activity" evidence="6">
    <location>
        <position position="973"/>
    </location>
</feature>
<dbReference type="InterPro" id="IPR014043">
    <property type="entry name" value="Acyl_transferase_dom"/>
</dbReference>
<evidence type="ECO:0000313" key="11">
    <source>
        <dbReference type="Proteomes" id="UP000214365"/>
    </source>
</evidence>
<dbReference type="InterPro" id="IPR042104">
    <property type="entry name" value="PKS_dehydratase_sf"/>
</dbReference>
<dbReference type="InterPro" id="IPR016035">
    <property type="entry name" value="Acyl_Trfase/lysoPLipase"/>
</dbReference>
<dbReference type="GO" id="GO:0006633">
    <property type="term" value="P:fatty acid biosynthetic process"/>
    <property type="evidence" value="ECO:0007669"/>
    <property type="project" value="InterPro"/>
</dbReference>
<protein>
    <submittedName>
        <fullName evidence="10">Uncharacterized protein</fullName>
    </submittedName>
</protein>
<dbReference type="GO" id="GO:0044550">
    <property type="term" value="P:secondary metabolite biosynthetic process"/>
    <property type="evidence" value="ECO:0007669"/>
    <property type="project" value="TreeGrafter"/>
</dbReference>
<keyword evidence="2" id="KW-0597">Phosphoprotein</keyword>
<dbReference type="PROSITE" id="PS52019">
    <property type="entry name" value="PKS_MFAS_DH"/>
    <property type="match status" value="1"/>
</dbReference>
<evidence type="ECO:0000256" key="5">
    <source>
        <dbReference type="ARBA" id="ARBA00023268"/>
    </source>
</evidence>
<dbReference type="Pfam" id="PF16197">
    <property type="entry name" value="KAsynt_C_assoc"/>
    <property type="match status" value="1"/>
</dbReference>
<dbReference type="SMART" id="SM00823">
    <property type="entry name" value="PKS_PP"/>
    <property type="match status" value="1"/>
</dbReference>
<dbReference type="SUPFAM" id="SSF52151">
    <property type="entry name" value="FabD/lysophospholipase-like"/>
    <property type="match status" value="1"/>
</dbReference>
<dbReference type="InterPro" id="IPR013968">
    <property type="entry name" value="PKS_KR"/>
</dbReference>
<evidence type="ECO:0000313" key="10">
    <source>
        <dbReference type="EMBL" id="OKL57495.1"/>
    </source>
</evidence>
<dbReference type="InterPro" id="IPR006162">
    <property type="entry name" value="Ppantetheine_attach_site"/>
</dbReference>
<evidence type="ECO:0000256" key="3">
    <source>
        <dbReference type="ARBA" id="ARBA00022603"/>
    </source>
</evidence>
<dbReference type="Gene3D" id="1.10.1200.10">
    <property type="entry name" value="ACP-like"/>
    <property type="match status" value="1"/>
</dbReference>
<dbReference type="InterPro" id="IPR049552">
    <property type="entry name" value="PKS_DH_N"/>
</dbReference>
<dbReference type="SMART" id="SM00826">
    <property type="entry name" value="PKS_DH"/>
    <property type="match status" value="1"/>
</dbReference>
<gene>
    <name evidence="10" type="ORF">UA08_06889</name>
</gene>
<dbReference type="InterPro" id="IPR036736">
    <property type="entry name" value="ACP-like_sf"/>
</dbReference>
<dbReference type="PANTHER" id="PTHR43775">
    <property type="entry name" value="FATTY ACID SYNTHASE"/>
    <property type="match status" value="1"/>
</dbReference>
<dbReference type="Pfam" id="PF23297">
    <property type="entry name" value="ACP_SdgA_C"/>
    <property type="match status" value="1"/>
</dbReference>
<dbReference type="SUPFAM" id="SSF55048">
    <property type="entry name" value="Probable ACP-binding domain of malonyl-CoA ACP transacylase"/>
    <property type="match status" value="1"/>
</dbReference>
<keyword evidence="3" id="KW-0489">Methyltransferase</keyword>
<evidence type="ECO:0000259" key="8">
    <source>
        <dbReference type="PROSITE" id="PS52004"/>
    </source>
</evidence>
<dbReference type="Gene3D" id="3.30.70.3290">
    <property type="match status" value="1"/>
</dbReference>
<dbReference type="PROSITE" id="PS00012">
    <property type="entry name" value="PHOSPHOPANTETHEINE"/>
    <property type="match status" value="1"/>
</dbReference>
<dbReference type="GO" id="GO:0004312">
    <property type="term" value="F:fatty acid synthase activity"/>
    <property type="evidence" value="ECO:0007669"/>
    <property type="project" value="TreeGrafter"/>
</dbReference>
<evidence type="ECO:0000259" key="7">
    <source>
        <dbReference type="PROSITE" id="PS50075"/>
    </source>
</evidence>
<evidence type="ECO:0000256" key="2">
    <source>
        <dbReference type="ARBA" id="ARBA00022553"/>
    </source>
</evidence>
<dbReference type="InterPro" id="IPR014030">
    <property type="entry name" value="Ketoacyl_synth_N"/>
</dbReference>
<dbReference type="InterPro" id="IPR018201">
    <property type="entry name" value="Ketoacyl_synth_AS"/>
</dbReference>
<name>A0A225ASV0_TALAT</name>
<keyword evidence="1" id="KW-0596">Phosphopantetheine</keyword>
<accession>A0A225ASV0</accession>
<organism evidence="10 11">
    <name type="scientific">Talaromyces atroroseus</name>
    <dbReference type="NCBI Taxonomy" id="1441469"/>
    <lineage>
        <taxon>Eukaryota</taxon>
        <taxon>Fungi</taxon>
        <taxon>Dikarya</taxon>
        <taxon>Ascomycota</taxon>
        <taxon>Pezizomycotina</taxon>
        <taxon>Eurotiomycetes</taxon>
        <taxon>Eurotiomycetidae</taxon>
        <taxon>Eurotiales</taxon>
        <taxon>Trichocomaceae</taxon>
        <taxon>Talaromyces</taxon>
        <taxon>Talaromyces sect. Trachyspermi</taxon>
    </lineage>
</organism>
<dbReference type="PROSITE" id="PS52004">
    <property type="entry name" value="KS3_2"/>
    <property type="match status" value="1"/>
</dbReference>
<dbReference type="SMART" id="SM00822">
    <property type="entry name" value="PKS_KR"/>
    <property type="match status" value="1"/>
</dbReference>
<feature type="active site" description="Proton donor; for dehydratase activity" evidence="6">
    <location>
        <position position="1144"/>
    </location>
</feature>